<dbReference type="PANTHER" id="PTHR40036:SF1">
    <property type="entry name" value="MACROCIN O-METHYLTRANSFERASE"/>
    <property type="match status" value="1"/>
</dbReference>
<keyword evidence="2" id="KW-0808">Transferase</keyword>
<dbReference type="Gene3D" id="1.25.40.10">
    <property type="entry name" value="Tetratricopeptide repeat domain"/>
    <property type="match status" value="1"/>
</dbReference>
<gene>
    <name evidence="2" type="ORF">SAY89_07335</name>
</gene>
<dbReference type="PANTHER" id="PTHR40036">
    <property type="entry name" value="MACROCIN O-METHYLTRANSFERASE"/>
    <property type="match status" value="1"/>
</dbReference>
<dbReference type="SUPFAM" id="SSF52402">
    <property type="entry name" value="Adenine nucleotide alpha hydrolases-like"/>
    <property type="match status" value="1"/>
</dbReference>
<dbReference type="Gene3D" id="3.60.21.10">
    <property type="match status" value="1"/>
</dbReference>
<protein>
    <submittedName>
        <fullName evidence="2">TylF/MycF/NovP-related O-methyltransferase</fullName>
        <ecNumber evidence="2">2.1.1.-</ecNumber>
    </submittedName>
</protein>
<dbReference type="Gene3D" id="3.90.550.10">
    <property type="entry name" value="Spore Coat Polysaccharide Biosynthesis Protein SpsA, Chain A"/>
    <property type="match status" value="1"/>
</dbReference>
<proteinExistence type="predicted"/>
<dbReference type="SMART" id="SM00854">
    <property type="entry name" value="PGA_cap"/>
    <property type="match status" value="1"/>
</dbReference>
<dbReference type="SUPFAM" id="SSF53335">
    <property type="entry name" value="S-adenosyl-L-methionine-dependent methyltransferases"/>
    <property type="match status" value="1"/>
</dbReference>
<dbReference type="SUPFAM" id="SSF48452">
    <property type="entry name" value="TPR-like"/>
    <property type="match status" value="1"/>
</dbReference>
<dbReference type="EMBL" id="CP138348">
    <property type="protein sequence ID" value="WPF90071.1"/>
    <property type="molecule type" value="Genomic_DNA"/>
</dbReference>
<evidence type="ECO:0000259" key="1">
    <source>
        <dbReference type="SMART" id="SM00854"/>
    </source>
</evidence>
<dbReference type="EC" id="2.1.1.-" evidence="2"/>
<name>A0AAF1C626_9CHRO</name>
<dbReference type="InterPro" id="IPR019079">
    <property type="entry name" value="Capsule_synth_CapA"/>
</dbReference>
<dbReference type="InterPro" id="IPR029063">
    <property type="entry name" value="SAM-dependent_MTases_sf"/>
</dbReference>
<reference evidence="2" key="1">
    <citation type="submission" date="2023-11" db="EMBL/GenBank/DDBJ databases">
        <title>Genome sequence of Cyanobacterium aponinum BCRC AL20115.</title>
        <authorList>
            <person name="Chang H.-Y."/>
            <person name="Lin K.-M."/>
            <person name="Hsueh H.-T."/>
            <person name="Chu H.-A."/>
            <person name="Kuo C.-H."/>
        </authorList>
    </citation>
    <scope>NUCLEOTIDE SEQUENCE</scope>
    <source>
        <strain evidence="2">AL20115</strain>
    </source>
</reference>
<dbReference type="Pfam" id="PF05711">
    <property type="entry name" value="TylF"/>
    <property type="match status" value="1"/>
</dbReference>
<accession>A0AAF1C626</accession>
<dbReference type="GO" id="GO:0008168">
    <property type="term" value="F:methyltransferase activity"/>
    <property type="evidence" value="ECO:0007669"/>
    <property type="project" value="UniProtKB-KW"/>
</dbReference>
<dbReference type="GO" id="GO:0032259">
    <property type="term" value="P:methylation"/>
    <property type="evidence" value="ECO:0007669"/>
    <property type="project" value="UniProtKB-KW"/>
</dbReference>
<feature type="domain" description="Capsule synthesis protein CapA" evidence="1">
    <location>
        <begin position="6"/>
        <end position="228"/>
    </location>
</feature>
<dbReference type="InterPro" id="IPR008884">
    <property type="entry name" value="TylF_MeTrfase"/>
</dbReference>
<dbReference type="InterPro" id="IPR029044">
    <property type="entry name" value="Nucleotide-diphossugar_trans"/>
</dbReference>
<organism evidence="2">
    <name type="scientific">Cyanobacterium aponinum AL20115</name>
    <dbReference type="NCBI Taxonomy" id="3090662"/>
    <lineage>
        <taxon>Bacteria</taxon>
        <taxon>Bacillati</taxon>
        <taxon>Cyanobacteriota</taxon>
        <taxon>Cyanophyceae</taxon>
        <taxon>Oscillatoriophycideae</taxon>
        <taxon>Chroococcales</taxon>
        <taxon>Geminocystaceae</taxon>
        <taxon>Cyanobacterium</taxon>
    </lineage>
</organism>
<dbReference type="Gene3D" id="3.40.50.150">
    <property type="entry name" value="Vaccinia Virus protein VP39"/>
    <property type="match status" value="2"/>
</dbReference>
<dbReference type="RefSeq" id="WP_320002163.1">
    <property type="nucleotide sequence ID" value="NZ_CP138348.1"/>
</dbReference>
<dbReference type="SUPFAM" id="SSF53448">
    <property type="entry name" value="Nucleotide-diphospho-sugar transferases"/>
    <property type="match status" value="1"/>
</dbReference>
<dbReference type="InterPro" id="IPR029052">
    <property type="entry name" value="Metallo-depent_PP-like"/>
</dbReference>
<keyword evidence="2" id="KW-0489">Methyltransferase</keyword>
<dbReference type="InterPro" id="IPR011990">
    <property type="entry name" value="TPR-like_helical_dom_sf"/>
</dbReference>
<sequence length="1718" mass="198480">MVTINKLLFVGDTVLNSSFVIGKSLSDLCTAHHLRVFNLEGTFSEAKRPLFKAGPHLLLNPQFLEPIAQHFNVAVLANNHSMDFGIEGLETTQKLCKNHQVITIGAGINKQKAFTPFDIDNIRIIAIAENEFGSAQTNKAGIATTDKPLEIYHLIKEGKEENKFVVIVSHGGTEVIPIPPPYLRDRYKLWVEYGADLIIGSHPHSVQGHEIYKDKYIFYSLGNFAFKNENHKKYLNTNWSIAVSVDIDSQHPQVIPLTTENNCIDISDRSDLKKEYQRLCDLIQSPEYLEMYNNIASELYPLWYKRLGVANQQDAALLLHYLRCDAHRNLIENALSQIIGEIDLKEYQTRENYDELNARNKILNECYQKMQMLPEEKEYLTNILQKSKTYLEIGSGYSTLWFSQFVDKIVSVETRKQWFDSISATIKQSNISTIEIYHFPPEPCAYDEQGREKWCYRRNYHPKTDYGLYEEFTGYLAGIENLLNRYKFDVILVDGNVRQLVIEMLIRRNYQGVILLHDVIPERNYLNQPIFDLKGLAKINQVGSLVRLAVIKNNSSQQLTISEMNTSINYKQQRIFETDWLASQPVFYNEKTGKISHNVNDVIDFANLEFHPEGFNNYLDFGYSILEQTPIKDVKFLRHSSRLTVGDDGNINVEYLEDIVEKWIGKTSYEDDVLHLLHTAIRNWEKSVEGEIILPTSGGYDSRILTYFIEDKSRIRSFTYGLSPNQSESFEVVHAQKLSEIFGTRWEQIPLGYFHRYFDDWDKLFGISTHAHGMYHIEFYNQIMPKIAGGNPFLSGIIGDAWAGSVNIDDLYSPKDLQKLGYTHGLNSNSEYSNFKGKNSIIEYFYEKNVESLKIPRYRVIQAMRFKIILLSYLFTVPQQFGFKVWSPFLDSEIALSMLTLPPSRRKNRIWQRELFQRNGLDLESMNLQRSTQNNLNYQAMCKMPVKPLDVKLLAEVVNPQYVQSINYYLQEKHLGAYCAYLTLKPIENAIKKRQELNMSQSSASISYQQNISKPLIQINSFRVQQWKLTTPVAFIIFNRPDTTQKVFNAIREAKPPKLLVIADGARIDKEGEAELCKQTRAIIDQVDWDCEVLVNYSDVNLGLRKRVSSGLDWVFEQVEEAIILEDDCLPHPTFFRYCQELLEKYRDDERIMMISGDNFQFGRKRSEYSYYFSHYGHCWGWASWRGAWTKYDDSMQLWQELRDNKWLKDVLGNDQAVAYWSRIFQSVYDGFSSWAYIWQYTLWLNSGLTILPNVNLISNIGFGSGTHTTDVNSPLANMKIEAINFPLRHPPFIIRNTQADEFTRLNHFGGNLQQSKSTNTNNITMITKQAINYLNQNQEIQALNLFEGILQNNSENMGSYYGKALSLARLGSLNTAVETLEKLLTIQPQHKKARCLLEEIRPNNLDLLLEKSVQAIQDNQLQKAFNLLNTCKSIRERKRGLDLLRADCFLKMKQPIAALQSAYEELRYFPDNEKAQKLVEELKEQYGKFLTSVIDDPEFQELFQQIRPYTMVSEYRLYSLFSLTKKICQENIQGNFIECGVAGGGSTALMASIIKRYSQIPRKIYACDSFEGMPEPSEKDKSRGVLADLTGWGSGTCAAPEASVIEICQKLDVLDFVETVKGYFENTLPEIKDRVGNIAFMHMDADWYESTKTILKNLYDQVVSDGFIQVDDYGHWDGCREALHEFETERNLKFNLNQIDYSGVWFSMPKLVNARNV</sequence>
<dbReference type="InterPro" id="IPR014729">
    <property type="entry name" value="Rossmann-like_a/b/a_fold"/>
</dbReference>
<evidence type="ECO:0000313" key="2">
    <source>
        <dbReference type="EMBL" id="WPF90071.1"/>
    </source>
</evidence>
<dbReference type="Gene3D" id="3.40.50.620">
    <property type="entry name" value="HUPs"/>
    <property type="match status" value="1"/>
</dbReference>
<dbReference type="Pfam" id="PF09587">
    <property type="entry name" value="PGA_cap"/>
    <property type="match status" value="1"/>
</dbReference>
<dbReference type="SUPFAM" id="SSF56300">
    <property type="entry name" value="Metallo-dependent phosphatases"/>
    <property type="match status" value="1"/>
</dbReference>